<dbReference type="Gene3D" id="3.90.1200.10">
    <property type="match status" value="1"/>
</dbReference>
<dbReference type="InterPro" id="IPR041726">
    <property type="entry name" value="ACAD10_11_N"/>
</dbReference>
<keyword evidence="3" id="KW-1185">Reference proteome</keyword>
<evidence type="ECO:0000313" key="2">
    <source>
        <dbReference type="EMBL" id="MCX2975378.1"/>
    </source>
</evidence>
<reference evidence="2" key="1">
    <citation type="submission" date="2019-02" db="EMBL/GenBank/DDBJ databases">
        <authorList>
            <person name="Li S.-H."/>
        </authorList>
    </citation>
    <scope>NUCLEOTIDE SEQUENCE</scope>
    <source>
        <strain evidence="2">IMCC8485</strain>
    </source>
</reference>
<dbReference type="SUPFAM" id="SSF56112">
    <property type="entry name" value="Protein kinase-like (PK-like)"/>
    <property type="match status" value="1"/>
</dbReference>
<dbReference type="InterPro" id="IPR011009">
    <property type="entry name" value="Kinase-like_dom_sf"/>
</dbReference>
<dbReference type="InterPro" id="IPR002575">
    <property type="entry name" value="Aminoglycoside_PTrfase"/>
</dbReference>
<protein>
    <submittedName>
        <fullName evidence="2">Phosphotransferase family protein</fullName>
    </submittedName>
</protein>
<evidence type="ECO:0000313" key="3">
    <source>
        <dbReference type="Proteomes" id="UP001143307"/>
    </source>
</evidence>
<dbReference type="InterPro" id="IPR051678">
    <property type="entry name" value="AGP_Transferase"/>
</dbReference>
<dbReference type="PANTHER" id="PTHR21310:SF40">
    <property type="entry name" value="AMINOGLYCOSIDE PHOSPHOTRANSFERASE DOMAIN-CONTAINING PROTEIN-RELATED"/>
    <property type="match status" value="1"/>
</dbReference>
<dbReference type="Gene3D" id="3.30.200.20">
    <property type="entry name" value="Phosphorylase Kinase, domain 1"/>
    <property type="match status" value="1"/>
</dbReference>
<accession>A0ABT3SZH2</accession>
<sequence>MSEREAEGYDISAVEQWVAEGVPDLTPPFKWERLEGGHSNLTYRLQDQSGKLAVIRRPPKGELLPKAHDMSREWELISSLGATGFPVPAAYGFCERKEVTGAWFYVMGHVEGRPLHNAQQTLDWVPEDRRVTLAYSLIDTLADLHVLDPDGIGLGELGKKEGYVARQLKTWYRSWTASIEPARYDDRRAHELHQYFVEHMPEQGMARVVHGDYGFHNCLINEQSTVAAVLDWELATLGDPLADLGYTLNLFGESQADIDTNSEMATSLPGFPPRSVLAARYAERTGRTLEKLDYYRGFNYWKRAVIVHGVYARYMAGQKSTEGVDLDGLLQTIDKSLSSAQQAVDRLEY</sequence>
<dbReference type="RefSeq" id="WP_279254017.1">
    <property type="nucleotide sequence ID" value="NZ_SHNP01000007.1"/>
</dbReference>
<dbReference type="Pfam" id="PF01636">
    <property type="entry name" value="APH"/>
    <property type="match status" value="1"/>
</dbReference>
<name>A0ABT3SZH2_9GAMM</name>
<organism evidence="2 3">
    <name type="scientific">Candidatus Seongchinamella marina</name>
    <dbReference type="NCBI Taxonomy" id="2518990"/>
    <lineage>
        <taxon>Bacteria</taxon>
        <taxon>Pseudomonadati</taxon>
        <taxon>Pseudomonadota</taxon>
        <taxon>Gammaproteobacteria</taxon>
        <taxon>Cellvibrionales</taxon>
        <taxon>Halieaceae</taxon>
        <taxon>Seongchinamella</taxon>
    </lineage>
</organism>
<evidence type="ECO:0000259" key="1">
    <source>
        <dbReference type="Pfam" id="PF01636"/>
    </source>
</evidence>
<proteinExistence type="predicted"/>
<dbReference type="EMBL" id="SHNP01000007">
    <property type="protein sequence ID" value="MCX2975378.1"/>
    <property type="molecule type" value="Genomic_DNA"/>
</dbReference>
<dbReference type="PANTHER" id="PTHR21310">
    <property type="entry name" value="AMINOGLYCOSIDE PHOSPHOTRANSFERASE-RELATED-RELATED"/>
    <property type="match status" value="1"/>
</dbReference>
<gene>
    <name evidence="2" type="ORF">EYC87_17495</name>
</gene>
<dbReference type="CDD" id="cd05154">
    <property type="entry name" value="ACAD10_11_N-like"/>
    <property type="match status" value="1"/>
</dbReference>
<comment type="caution">
    <text evidence="2">The sequence shown here is derived from an EMBL/GenBank/DDBJ whole genome shotgun (WGS) entry which is preliminary data.</text>
</comment>
<feature type="domain" description="Aminoglycoside phosphotransferase" evidence="1">
    <location>
        <begin position="31"/>
        <end position="254"/>
    </location>
</feature>
<dbReference type="Proteomes" id="UP001143307">
    <property type="component" value="Unassembled WGS sequence"/>
</dbReference>